<sequence>MACYHRPWSAHTDERPRAWHVGMTLGLLIQLDDIGVACSHGPCATHSVGKRRALLGKQTQSDYVGLSMPSSPLGIAQGQTTSGVSCHYFPGTTYMVRRRQV</sequence>
<evidence type="ECO:0000313" key="2">
    <source>
        <dbReference type="Proteomes" id="UP000004994"/>
    </source>
</evidence>
<dbReference type="InParanoid" id="A0A3Q7GPD4"/>
<accession>A0A3Q7GPD4</accession>
<reference evidence="1" key="2">
    <citation type="submission" date="2019-01" db="UniProtKB">
        <authorList>
            <consortium name="EnsemblPlants"/>
        </authorList>
    </citation>
    <scope>IDENTIFICATION</scope>
    <source>
        <strain evidence="1">cv. Heinz 1706</strain>
    </source>
</reference>
<dbReference type="PANTHER" id="PTHR33187">
    <property type="entry name" value="WU:FI09B08"/>
    <property type="match status" value="1"/>
</dbReference>
<dbReference type="Proteomes" id="UP000004994">
    <property type="component" value="Chromosome 6"/>
</dbReference>
<dbReference type="PANTHER" id="PTHR33187:SF11">
    <property type="entry name" value="AMINOTRANSFERASE-LIKE PLANT MOBILE DOMAIN-CONTAINING PROTEIN"/>
    <property type="match status" value="1"/>
</dbReference>
<reference evidence="1" key="1">
    <citation type="journal article" date="2012" name="Nature">
        <title>The tomato genome sequence provides insights into fleshy fruit evolution.</title>
        <authorList>
            <consortium name="Tomato Genome Consortium"/>
        </authorList>
    </citation>
    <scope>NUCLEOTIDE SEQUENCE [LARGE SCALE GENOMIC DNA]</scope>
    <source>
        <strain evidence="1">cv. Heinz 1706</strain>
    </source>
</reference>
<dbReference type="PaxDb" id="4081-Solyc06g016730.1.1"/>
<name>A0A3Q7GPD4_SOLLC</name>
<dbReference type="AlphaFoldDB" id="A0A3Q7GPD4"/>
<dbReference type="Gramene" id="Solyc06g016730.1.1">
    <property type="protein sequence ID" value="Solyc06g016730.1.1.1"/>
    <property type="gene ID" value="Solyc06g016730.1"/>
</dbReference>
<organism evidence="1">
    <name type="scientific">Solanum lycopersicum</name>
    <name type="common">Tomato</name>
    <name type="synonym">Lycopersicon esculentum</name>
    <dbReference type="NCBI Taxonomy" id="4081"/>
    <lineage>
        <taxon>Eukaryota</taxon>
        <taxon>Viridiplantae</taxon>
        <taxon>Streptophyta</taxon>
        <taxon>Embryophyta</taxon>
        <taxon>Tracheophyta</taxon>
        <taxon>Spermatophyta</taxon>
        <taxon>Magnoliopsida</taxon>
        <taxon>eudicotyledons</taxon>
        <taxon>Gunneridae</taxon>
        <taxon>Pentapetalae</taxon>
        <taxon>asterids</taxon>
        <taxon>lamiids</taxon>
        <taxon>Solanales</taxon>
        <taxon>Solanaceae</taxon>
        <taxon>Solanoideae</taxon>
        <taxon>Solaneae</taxon>
        <taxon>Solanum</taxon>
        <taxon>Solanum subgen. Lycopersicon</taxon>
    </lineage>
</organism>
<keyword evidence="2" id="KW-1185">Reference proteome</keyword>
<dbReference type="EnsemblPlants" id="Solyc06g016730.1.1">
    <property type="protein sequence ID" value="Solyc06g016730.1.1.1"/>
    <property type="gene ID" value="Solyc06g016730.1"/>
</dbReference>
<proteinExistence type="predicted"/>
<protein>
    <submittedName>
        <fullName evidence="1">Uncharacterized protein</fullName>
    </submittedName>
</protein>
<evidence type="ECO:0000313" key="1">
    <source>
        <dbReference type="EnsemblPlants" id="Solyc06g016730.1.1.1"/>
    </source>
</evidence>